<dbReference type="CDD" id="cd00121">
    <property type="entry name" value="MATH"/>
    <property type="match status" value="1"/>
</dbReference>
<reference evidence="3" key="2">
    <citation type="submission" date="2014-05" db="EMBL/GenBank/DDBJ databases">
        <title>The genome and life-stage specific transcriptomes of Globodera pallida elucidate key aspects of plant parasitism by a cyst nematode.</title>
        <authorList>
            <person name="Cotton J.A."/>
            <person name="Lilley C.J."/>
            <person name="Jones L.M."/>
            <person name="Kikuchi T."/>
            <person name="Reid A.J."/>
            <person name="Thorpe P."/>
            <person name="Tsai I.J."/>
            <person name="Beasley H."/>
            <person name="Blok V."/>
            <person name="Cock P.J.A."/>
            <person name="Van den Akker S.E."/>
            <person name="Holroyd N."/>
            <person name="Hunt M."/>
            <person name="Mantelin S."/>
            <person name="Naghra H."/>
            <person name="Pain A."/>
            <person name="Palomares-Rius J.E."/>
            <person name="Zarowiecki M."/>
            <person name="Berriman M."/>
            <person name="Jones J.T."/>
            <person name="Urwin P.E."/>
        </authorList>
    </citation>
    <scope>NUCLEOTIDE SEQUENCE [LARGE SCALE GENOMIC DNA]</scope>
    <source>
        <strain evidence="3">Lindley</strain>
    </source>
</reference>
<proteinExistence type="predicted"/>
<dbReference type="Proteomes" id="UP000050741">
    <property type="component" value="Unassembled WGS sequence"/>
</dbReference>
<feature type="domain" description="BTB" evidence="2">
    <location>
        <begin position="149"/>
        <end position="229"/>
    </location>
</feature>
<dbReference type="PROSITE" id="PS50097">
    <property type="entry name" value="BTB"/>
    <property type="match status" value="1"/>
</dbReference>
<accession>A0A183BQF9</accession>
<dbReference type="SUPFAM" id="SSF54695">
    <property type="entry name" value="POZ domain"/>
    <property type="match status" value="1"/>
</dbReference>
<keyword evidence="3" id="KW-1185">Reference proteome</keyword>
<dbReference type="InterPro" id="IPR008974">
    <property type="entry name" value="TRAF-like"/>
</dbReference>
<reference evidence="3" key="1">
    <citation type="submission" date="2013-12" db="EMBL/GenBank/DDBJ databases">
        <authorList>
            <person name="Aslett M."/>
        </authorList>
    </citation>
    <scope>NUCLEOTIDE SEQUENCE [LARGE SCALE GENOMIC DNA]</scope>
    <source>
        <strain evidence="3">Lindley</strain>
    </source>
</reference>
<dbReference type="Gene3D" id="2.60.210.10">
    <property type="entry name" value="Apoptosis, Tumor Necrosis Factor Receptor Associated Protein 2, Chain A"/>
    <property type="match status" value="1"/>
</dbReference>
<protein>
    <submittedName>
        <fullName evidence="4">BTB domain-containing protein</fullName>
    </submittedName>
</protein>
<evidence type="ECO:0000256" key="1">
    <source>
        <dbReference type="SAM" id="MobiDB-lite"/>
    </source>
</evidence>
<dbReference type="Pfam" id="PF00651">
    <property type="entry name" value="BTB"/>
    <property type="match status" value="1"/>
</dbReference>
<organism evidence="3 4">
    <name type="scientific">Globodera pallida</name>
    <name type="common">Potato cyst nematode worm</name>
    <name type="synonym">Heterodera pallida</name>
    <dbReference type="NCBI Taxonomy" id="36090"/>
    <lineage>
        <taxon>Eukaryota</taxon>
        <taxon>Metazoa</taxon>
        <taxon>Ecdysozoa</taxon>
        <taxon>Nematoda</taxon>
        <taxon>Chromadorea</taxon>
        <taxon>Rhabditida</taxon>
        <taxon>Tylenchina</taxon>
        <taxon>Tylenchomorpha</taxon>
        <taxon>Tylenchoidea</taxon>
        <taxon>Heteroderidae</taxon>
        <taxon>Heteroderinae</taxon>
        <taxon>Globodera</taxon>
    </lineage>
</organism>
<evidence type="ECO:0000259" key="2">
    <source>
        <dbReference type="PROSITE" id="PS50097"/>
    </source>
</evidence>
<feature type="compositionally biased region" description="Polar residues" evidence="1">
    <location>
        <begin position="1"/>
        <end position="14"/>
    </location>
</feature>
<dbReference type="CDD" id="cd18186">
    <property type="entry name" value="BTB_POZ_ZBTB_KLHL-like"/>
    <property type="match status" value="1"/>
</dbReference>
<evidence type="ECO:0000313" key="3">
    <source>
        <dbReference type="Proteomes" id="UP000050741"/>
    </source>
</evidence>
<evidence type="ECO:0000313" key="4">
    <source>
        <dbReference type="WBParaSite" id="GPLIN_000284500"/>
    </source>
</evidence>
<dbReference type="InterPro" id="IPR000210">
    <property type="entry name" value="BTB/POZ_dom"/>
</dbReference>
<dbReference type="WBParaSite" id="GPLIN_000284500">
    <property type="protein sequence ID" value="GPLIN_000284500"/>
    <property type="gene ID" value="GPLIN_000284500"/>
</dbReference>
<dbReference type="PANTHER" id="PTHR22744">
    <property type="entry name" value="HELIX LOOP HELIX PROTEIN 21-RELATED"/>
    <property type="match status" value="1"/>
</dbReference>
<dbReference type="SMART" id="SM00061">
    <property type="entry name" value="MATH"/>
    <property type="match status" value="1"/>
</dbReference>
<dbReference type="InterPro" id="IPR011333">
    <property type="entry name" value="SKP1/BTB/POZ_sf"/>
</dbReference>
<reference evidence="4" key="3">
    <citation type="submission" date="2016-06" db="UniProtKB">
        <authorList>
            <consortium name="WormBaseParasite"/>
        </authorList>
    </citation>
    <scope>IDENTIFICATION</scope>
</reference>
<dbReference type="SUPFAM" id="SSF49599">
    <property type="entry name" value="TRAF domain-like"/>
    <property type="match status" value="1"/>
</dbReference>
<dbReference type="SMART" id="SM00225">
    <property type="entry name" value="BTB"/>
    <property type="match status" value="1"/>
</dbReference>
<feature type="region of interest" description="Disordered" evidence="1">
    <location>
        <begin position="1"/>
        <end position="20"/>
    </location>
</feature>
<sequence length="327" mass="37470">MEPSKSQPLSNTGGDQAKDNKYKRSGQIVFRMPNFKEFSEGRGPLEVFSAPVVYINGLPWRIKIKHLDAYVGLHLQCDGDKTDVAWTCRAAFQFSAVSCKKSSECLMKEGNLEKFYIFHANFTVWGYEKFACIEKLMDPKNGLYDEEADTVTFKAEMITKKEMPEVRLEDVLLINKRLLAAHSKYFRTLFFGENAENSPNIQIDELSDAFLSCARLISTMYPHNVELEDECVEGVLILANRFLLDSVEKRCVDFLVTKSKKSAICKFRLAHLCGIVDMKNKILEEMTKEDFLIAGKNYFSNLSETDKLGVDERNELKERHKELFGTE</sequence>
<name>A0A183BQF9_GLOPA</name>
<dbReference type="Gene3D" id="3.30.710.10">
    <property type="entry name" value="Potassium Channel Kv1.1, Chain A"/>
    <property type="match status" value="1"/>
</dbReference>
<dbReference type="Pfam" id="PF00917">
    <property type="entry name" value="MATH"/>
    <property type="match status" value="1"/>
</dbReference>
<dbReference type="InterPro" id="IPR002083">
    <property type="entry name" value="MATH/TRAF_dom"/>
</dbReference>
<dbReference type="AlphaFoldDB" id="A0A183BQF9"/>
<dbReference type="PANTHER" id="PTHR22744:SF14">
    <property type="entry name" value="BTB DOMAIN-CONTAINING PROTEIN-RELATED"/>
    <property type="match status" value="1"/>
</dbReference>